<keyword evidence="2" id="KW-1185">Reference proteome</keyword>
<gene>
    <name evidence="1" type="ORF">DSO57_1035696</name>
</gene>
<evidence type="ECO:0000313" key="2">
    <source>
        <dbReference type="Proteomes" id="UP001165960"/>
    </source>
</evidence>
<dbReference type="EMBL" id="QTSX02002452">
    <property type="protein sequence ID" value="KAJ9075483.1"/>
    <property type="molecule type" value="Genomic_DNA"/>
</dbReference>
<dbReference type="Proteomes" id="UP001165960">
    <property type="component" value="Unassembled WGS sequence"/>
</dbReference>
<accession>A0ACC2TLQ6</accession>
<evidence type="ECO:0000313" key="1">
    <source>
        <dbReference type="EMBL" id="KAJ9075483.1"/>
    </source>
</evidence>
<sequence>MSLEIPAGVMEDLPWFIWEEVISFLGTRERWRLLTLDRVWRDKIVADSLQVVCFKSDPLAYRPREELKRGQATIRTINMFSSKNVDPKYFMRSYPKLKHLLLKNFSHDKALVHIISHGVFSECFKRLTCLTILDTLELTVLQNMLAQTESLKRLKINISHLSTHEIITGILNHNTCLNPSKFWVEMKTLNLQFLALVTERFKKLQHLSINFLNCAPDLTIYCTHLPRNLVTLALKSQHAFVTLDLNITKNIVFLNLGLNFHLINPRKIPCIQALDSLRLRSMKITTATEILDHFSKVTKLHLKCSRDSQGIAKKLVYGLKKLQFLRLESIEEGDSLFEGSALEISSLILQMSRVIGSKPICFILSAFRNLSRLTVGFYIARFVFNTIDYASLPKLHRLQSLNVLKRQACSTYKLLLKLSPSLVSLAMPK</sequence>
<comment type="caution">
    <text evidence="1">The sequence shown here is derived from an EMBL/GenBank/DDBJ whole genome shotgun (WGS) entry which is preliminary data.</text>
</comment>
<name>A0ACC2TLQ6_9FUNG</name>
<protein>
    <submittedName>
        <fullName evidence="1">Uncharacterized protein</fullName>
    </submittedName>
</protein>
<reference evidence="1" key="1">
    <citation type="submission" date="2022-04" db="EMBL/GenBank/DDBJ databases">
        <title>Genome of the entomopathogenic fungus Entomophthora muscae.</title>
        <authorList>
            <person name="Elya C."/>
            <person name="Lovett B.R."/>
            <person name="Lee E."/>
            <person name="Macias A.M."/>
            <person name="Hajek A.E."/>
            <person name="De Bivort B.L."/>
            <person name="Kasson M.T."/>
            <person name="De Fine Licht H.H."/>
            <person name="Stajich J.E."/>
        </authorList>
    </citation>
    <scope>NUCLEOTIDE SEQUENCE</scope>
    <source>
        <strain evidence="1">Berkeley</strain>
    </source>
</reference>
<organism evidence="1 2">
    <name type="scientific">Entomophthora muscae</name>
    <dbReference type="NCBI Taxonomy" id="34485"/>
    <lineage>
        <taxon>Eukaryota</taxon>
        <taxon>Fungi</taxon>
        <taxon>Fungi incertae sedis</taxon>
        <taxon>Zoopagomycota</taxon>
        <taxon>Entomophthoromycotina</taxon>
        <taxon>Entomophthoromycetes</taxon>
        <taxon>Entomophthorales</taxon>
        <taxon>Entomophthoraceae</taxon>
        <taxon>Entomophthora</taxon>
    </lineage>
</organism>
<proteinExistence type="predicted"/>